<keyword evidence="3" id="KW-1185">Reference proteome</keyword>
<protein>
    <recommendedName>
        <fullName evidence="1">Argonaute linker 1 domain-containing protein</fullName>
    </recommendedName>
</protein>
<dbReference type="AlphaFoldDB" id="A0AAV2RS99"/>
<feature type="non-terminal residue" evidence="2">
    <location>
        <position position="203"/>
    </location>
</feature>
<evidence type="ECO:0000313" key="2">
    <source>
        <dbReference type="EMBL" id="CAL4141069.1"/>
    </source>
</evidence>
<name>A0AAV2RS99_MEGNR</name>
<dbReference type="Pfam" id="PF08699">
    <property type="entry name" value="ArgoL1"/>
    <property type="match status" value="1"/>
</dbReference>
<feature type="non-terminal residue" evidence="2">
    <location>
        <position position="1"/>
    </location>
</feature>
<dbReference type="EMBL" id="CAXKWB010032392">
    <property type="protein sequence ID" value="CAL4141069.1"/>
    <property type="molecule type" value="Genomic_DNA"/>
</dbReference>
<feature type="domain" description="Argonaute linker 1" evidence="1">
    <location>
        <begin position="133"/>
        <end position="163"/>
    </location>
</feature>
<dbReference type="Proteomes" id="UP001497623">
    <property type="component" value="Unassembled WGS sequence"/>
</dbReference>
<dbReference type="PANTHER" id="PTHR22891">
    <property type="entry name" value="EUKARYOTIC TRANSLATION INITIATION FACTOR 2C"/>
    <property type="match status" value="1"/>
</dbReference>
<reference evidence="2 3" key="1">
    <citation type="submission" date="2024-05" db="EMBL/GenBank/DDBJ databases">
        <authorList>
            <person name="Wallberg A."/>
        </authorList>
    </citation>
    <scope>NUCLEOTIDE SEQUENCE [LARGE SCALE GENOMIC DNA]</scope>
</reference>
<proteinExistence type="predicted"/>
<evidence type="ECO:0000259" key="1">
    <source>
        <dbReference type="Pfam" id="PF08699"/>
    </source>
</evidence>
<comment type="caution">
    <text evidence="2">The sequence shown here is derived from an EMBL/GenBank/DDBJ whole genome shotgun (WGS) entry which is preliminary data.</text>
</comment>
<gene>
    <name evidence="2" type="ORF">MNOR_LOCUS28794</name>
</gene>
<organism evidence="2 3">
    <name type="scientific">Meganyctiphanes norvegica</name>
    <name type="common">Northern krill</name>
    <name type="synonym">Thysanopoda norvegica</name>
    <dbReference type="NCBI Taxonomy" id="48144"/>
    <lineage>
        <taxon>Eukaryota</taxon>
        <taxon>Metazoa</taxon>
        <taxon>Ecdysozoa</taxon>
        <taxon>Arthropoda</taxon>
        <taxon>Crustacea</taxon>
        <taxon>Multicrustacea</taxon>
        <taxon>Malacostraca</taxon>
        <taxon>Eumalacostraca</taxon>
        <taxon>Eucarida</taxon>
        <taxon>Euphausiacea</taxon>
        <taxon>Euphausiidae</taxon>
        <taxon>Meganyctiphanes</taxon>
    </lineage>
</organism>
<dbReference type="InterPro" id="IPR014811">
    <property type="entry name" value="ArgoL1"/>
</dbReference>
<sequence>KIFSSVMEKLPEEYRHMGYDSEMSAFTEKALPSDLLDKTNDCLHTVKHDNGRKKTYKVILKLVNHETLRKLFDAMKSGRSIMNTPTTSVLQMLEVMFRHSNFNHHIMVGLNSFLPLYDIYSKPKYISPTKRCVLGFFASLRPAVWKDIPKILLNFDITHRAFYHRQNVIEFMKKELAISQVALDFRLEDEKFKKFKELIKDVQ</sequence>
<evidence type="ECO:0000313" key="3">
    <source>
        <dbReference type="Proteomes" id="UP001497623"/>
    </source>
</evidence>
<accession>A0AAV2RS99</accession>